<dbReference type="Gene3D" id="1.10.10.10">
    <property type="entry name" value="Winged helix-like DNA-binding domain superfamily/Winged helix DNA-binding domain"/>
    <property type="match status" value="1"/>
</dbReference>
<feature type="domain" description="Disease resistance protein winged helix" evidence="6">
    <location>
        <begin position="459"/>
        <end position="533"/>
    </location>
</feature>
<evidence type="ECO:0000259" key="5">
    <source>
        <dbReference type="Pfam" id="PF18052"/>
    </source>
</evidence>
<feature type="domain" description="Disease resistance N-terminal" evidence="5">
    <location>
        <begin position="38"/>
        <end position="120"/>
    </location>
</feature>
<dbReference type="InterPro" id="IPR038005">
    <property type="entry name" value="RX-like_CC"/>
</dbReference>
<evidence type="ECO:0000256" key="2">
    <source>
        <dbReference type="ARBA" id="ARBA00022741"/>
    </source>
</evidence>
<dbReference type="PRINTS" id="PR00364">
    <property type="entry name" value="DISEASERSIST"/>
</dbReference>
<dbReference type="InterPro" id="IPR002182">
    <property type="entry name" value="NB-ARC"/>
</dbReference>
<proteinExistence type="predicted"/>
<dbReference type="CDD" id="cd14798">
    <property type="entry name" value="RX-CC_like"/>
    <property type="match status" value="1"/>
</dbReference>
<dbReference type="Gene3D" id="3.40.50.300">
    <property type="entry name" value="P-loop containing nucleotide triphosphate hydrolases"/>
    <property type="match status" value="1"/>
</dbReference>
<accession>A0AAN9NPJ8</accession>
<dbReference type="GO" id="GO:0043531">
    <property type="term" value="F:ADP binding"/>
    <property type="evidence" value="ECO:0007669"/>
    <property type="project" value="InterPro"/>
</dbReference>
<dbReference type="Pfam" id="PF23598">
    <property type="entry name" value="LRR_14"/>
    <property type="match status" value="1"/>
</dbReference>
<dbReference type="InterPro" id="IPR042197">
    <property type="entry name" value="Apaf_helical"/>
</dbReference>
<keyword evidence="3" id="KW-0611">Plant defense</keyword>
<keyword evidence="1" id="KW-0677">Repeat</keyword>
<evidence type="ECO:0000256" key="1">
    <source>
        <dbReference type="ARBA" id="ARBA00022737"/>
    </source>
</evidence>
<dbReference type="AlphaFoldDB" id="A0AAN9NPJ8"/>
<dbReference type="InterPro" id="IPR036388">
    <property type="entry name" value="WH-like_DNA-bd_sf"/>
</dbReference>
<dbReference type="InterPro" id="IPR044974">
    <property type="entry name" value="Disease_R_plants"/>
</dbReference>
<dbReference type="PANTHER" id="PTHR23155">
    <property type="entry name" value="DISEASE RESISTANCE PROTEIN RP"/>
    <property type="match status" value="1"/>
</dbReference>
<dbReference type="Proteomes" id="UP001374584">
    <property type="component" value="Unassembled WGS sequence"/>
</dbReference>
<dbReference type="Pfam" id="PF18052">
    <property type="entry name" value="Rx_N"/>
    <property type="match status" value="1"/>
</dbReference>
<reference evidence="8 9" key="1">
    <citation type="submission" date="2024-01" db="EMBL/GenBank/DDBJ databases">
        <title>The genomes of 5 underutilized Papilionoideae crops provide insights into root nodulation and disease resistanc.</title>
        <authorList>
            <person name="Jiang F."/>
        </authorList>
    </citation>
    <scope>NUCLEOTIDE SEQUENCE [LARGE SCALE GENOMIC DNA]</scope>
    <source>
        <strain evidence="8">JINMINGXINNONG_FW02</strain>
        <tissue evidence="8">Leaves</tissue>
    </source>
</reference>
<dbReference type="Gene3D" id="1.20.5.4130">
    <property type="match status" value="1"/>
</dbReference>
<evidence type="ECO:0000313" key="8">
    <source>
        <dbReference type="EMBL" id="KAK7374632.1"/>
    </source>
</evidence>
<dbReference type="Pfam" id="PF00931">
    <property type="entry name" value="NB-ARC"/>
    <property type="match status" value="1"/>
</dbReference>
<organism evidence="8 9">
    <name type="scientific">Phaseolus coccineus</name>
    <name type="common">Scarlet runner bean</name>
    <name type="synonym">Phaseolus multiflorus</name>
    <dbReference type="NCBI Taxonomy" id="3886"/>
    <lineage>
        <taxon>Eukaryota</taxon>
        <taxon>Viridiplantae</taxon>
        <taxon>Streptophyta</taxon>
        <taxon>Embryophyta</taxon>
        <taxon>Tracheophyta</taxon>
        <taxon>Spermatophyta</taxon>
        <taxon>Magnoliopsida</taxon>
        <taxon>eudicotyledons</taxon>
        <taxon>Gunneridae</taxon>
        <taxon>Pentapetalae</taxon>
        <taxon>rosids</taxon>
        <taxon>fabids</taxon>
        <taxon>Fabales</taxon>
        <taxon>Fabaceae</taxon>
        <taxon>Papilionoideae</taxon>
        <taxon>50 kb inversion clade</taxon>
        <taxon>NPAAA clade</taxon>
        <taxon>indigoferoid/millettioid clade</taxon>
        <taxon>Phaseoleae</taxon>
        <taxon>Phaseolus</taxon>
    </lineage>
</organism>
<dbReference type="PANTHER" id="PTHR23155:SF1185">
    <property type="entry name" value="DISEASE RESISTANCE RPP8-LIKE PROTEIN 3-RELATED"/>
    <property type="match status" value="1"/>
</dbReference>
<evidence type="ECO:0000259" key="7">
    <source>
        <dbReference type="Pfam" id="PF23598"/>
    </source>
</evidence>
<name>A0AAN9NPJ8_PHACN</name>
<dbReference type="InterPro" id="IPR055414">
    <property type="entry name" value="LRR_R13L4/SHOC2-like"/>
</dbReference>
<dbReference type="Gene3D" id="3.80.10.10">
    <property type="entry name" value="Ribonuclease Inhibitor"/>
    <property type="match status" value="2"/>
</dbReference>
<dbReference type="FunFam" id="3.40.50.300:FF:001091">
    <property type="entry name" value="Probable disease resistance protein At1g61300"/>
    <property type="match status" value="1"/>
</dbReference>
<keyword evidence="2" id="KW-0547">Nucleotide-binding</keyword>
<gene>
    <name evidence="8" type="ORF">VNO80_08069</name>
</gene>
<dbReference type="InterPro" id="IPR041118">
    <property type="entry name" value="Rx_N"/>
</dbReference>
<dbReference type="EMBL" id="JAYMYR010000003">
    <property type="protein sequence ID" value="KAK7374632.1"/>
    <property type="molecule type" value="Genomic_DNA"/>
</dbReference>
<dbReference type="InterPro" id="IPR027417">
    <property type="entry name" value="P-loop_NTPase"/>
</dbReference>
<dbReference type="InterPro" id="IPR032675">
    <property type="entry name" value="LRR_dom_sf"/>
</dbReference>
<feature type="domain" description="NB-ARC" evidence="4">
    <location>
        <begin position="192"/>
        <end position="368"/>
    </location>
</feature>
<protein>
    <recommendedName>
        <fullName evidence="10">Disease resistance protein At1g50180</fullName>
    </recommendedName>
</protein>
<dbReference type="SUPFAM" id="SSF52540">
    <property type="entry name" value="P-loop containing nucleoside triphosphate hydrolases"/>
    <property type="match status" value="1"/>
</dbReference>
<keyword evidence="9" id="KW-1185">Reference proteome</keyword>
<sequence length="961" mass="110474">MTKTTPHIGLNKRHSIEGVLSHDFVLEGDRIIKMVEAVVSFAVDRLGDLLIEEARLLNGVSDKVISMQKELKRMQCFLRDAESRQDEGDTIKNYISEVRKLAFDAEDVIEIYAIKVAFDRSIGAKNPFSRTINIHKVGSALISINSRISDLTRSLQTYGLTATKDNEEASEMKRQLRWSYSHIVEEFIVGLDKDINKVAEWLLNENMGCRFVYICGMGGLGKTTLAKSIYHYNAIRRNFDGFAWAYISQQCKKRDVWEGILLKLISPTKEERDEITKMKDDELARKLFKVQQEKKCLIILDDIWSNEAWDILSPAFPSQNTRSKIVFTSRNKDISLHVNPEGLLHEPSCLNAEDSWALFKKKAFPRQDNPESTTSDDFKRLGREMVAKCAGLPLAIIVLGGLLATKELVNEWEKIHRHLSSYLIGAEVRDRRRLDEVLDLSYQDLPCQLKPCFLYLSQFPEDSEIPKTKLLQLWVAEGVVSSQYESERDETMEDVAERYLGNLISRCMVQIGQMGSTGRIKTYRLHDLMRDLCLSKARKENFLYIINGSQESSVIDATRSYNVSDARQIDEVRRLAVYLDQHVDQLILQDKQVNEHLRSLVFFHDKKCRMENWDLVRGVFVKFKLLRVLDLEGIKGLKGQSLPKEVGNLLWLKFLSLKRTRIQVLPSSLGNLENLQFLNLQTVNKVSWDSTVEIPNVICKLKRLRHLYLPNWCGNIANNLQLENLTNLQTLVNFPASKCDVKDLLKLKKLRKLVLNDPRHFQKFTESFSPPNKRLDCLQSLSLRTDMLSFPENVVDVEKLVLGCPSLRKLQVEGRMERLPDASLFSPQLSKLTLWGCRLVEDPMVTLEKLPNLKFLNGWDMFVGKKMACSRNGFPQLKVLVLRGLPNLDEWTIENQAMPSLYLLSISDCNNLKTIPDGLKYVTSLRELEIRWMPKSFKTRLGTAGEDYHKVQHVPSIVFLN</sequence>
<comment type="caution">
    <text evidence="8">The sequence shown here is derived from an EMBL/GenBank/DDBJ whole genome shotgun (WGS) entry which is preliminary data.</text>
</comment>
<evidence type="ECO:0000259" key="4">
    <source>
        <dbReference type="Pfam" id="PF00931"/>
    </source>
</evidence>
<evidence type="ECO:0000259" key="6">
    <source>
        <dbReference type="Pfam" id="PF23559"/>
    </source>
</evidence>
<dbReference type="Pfam" id="PF23559">
    <property type="entry name" value="WHD_DRP"/>
    <property type="match status" value="1"/>
</dbReference>
<dbReference type="FunFam" id="1.10.10.10:FF:000322">
    <property type="entry name" value="Probable disease resistance protein At1g63360"/>
    <property type="match status" value="1"/>
</dbReference>
<evidence type="ECO:0000313" key="9">
    <source>
        <dbReference type="Proteomes" id="UP001374584"/>
    </source>
</evidence>
<dbReference type="SUPFAM" id="SSF52058">
    <property type="entry name" value="L domain-like"/>
    <property type="match status" value="1"/>
</dbReference>
<dbReference type="FunFam" id="1.10.8.430:FF:000003">
    <property type="entry name" value="Probable disease resistance protein At5g66910"/>
    <property type="match status" value="1"/>
</dbReference>
<dbReference type="InterPro" id="IPR058922">
    <property type="entry name" value="WHD_DRP"/>
</dbReference>
<evidence type="ECO:0008006" key="10">
    <source>
        <dbReference type="Google" id="ProtNLM"/>
    </source>
</evidence>
<evidence type="ECO:0000256" key="3">
    <source>
        <dbReference type="ARBA" id="ARBA00022821"/>
    </source>
</evidence>
<dbReference type="GO" id="GO:0098542">
    <property type="term" value="P:defense response to other organism"/>
    <property type="evidence" value="ECO:0007669"/>
    <property type="project" value="TreeGrafter"/>
</dbReference>
<feature type="domain" description="Disease resistance R13L4/SHOC-2-like LRR" evidence="7">
    <location>
        <begin position="596"/>
        <end position="932"/>
    </location>
</feature>
<dbReference type="Gene3D" id="1.10.8.430">
    <property type="entry name" value="Helical domain of apoptotic protease-activating factors"/>
    <property type="match status" value="1"/>
</dbReference>